<comment type="subcellular location">
    <subcellularLocation>
        <location evidence="1 8">Nucleus</location>
    </subcellularLocation>
</comment>
<comment type="function">
    <text evidence="7 8">Has a role in the initiation of DNA replication. Required at S-phase checkpoint.</text>
</comment>
<gene>
    <name evidence="10" type="ORF">LECACI_7A002532</name>
</gene>
<dbReference type="GO" id="GO:1902977">
    <property type="term" value="P:mitotic DNA replication preinitiation complex assembly"/>
    <property type="evidence" value="ECO:0007669"/>
    <property type="project" value="TreeGrafter"/>
</dbReference>
<feature type="compositionally biased region" description="Acidic residues" evidence="9">
    <location>
        <begin position="290"/>
        <end position="306"/>
    </location>
</feature>
<dbReference type="GO" id="GO:0000727">
    <property type="term" value="P:double-strand break repair via break-induced replication"/>
    <property type="evidence" value="ECO:0007669"/>
    <property type="project" value="TreeGrafter"/>
</dbReference>
<feature type="compositionally biased region" description="Basic and acidic residues" evidence="9">
    <location>
        <begin position="419"/>
        <end position="429"/>
    </location>
</feature>
<dbReference type="GO" id="GO:0003688">
    <property type="term" value="F:DNA replication origin binding"/>
    <property type="evidence" value="ECO:0007669"/>
    <property type="project" value="TreeGrafter"/>
</dbReference>
<evidence type="ECO:0000256" key="9">
    <source>
        <dbReference type="SAM" id="MobiDB-lite"/>
    </source>
</evidence>
<keyword evidence="4 8" id="KW-0235">DNA replication</keyword>
<comment type="caution">
    <text evidence="10">The sequence shown here is derived from an EMBL/GenBank/DDBJ whole genome shotgun (WGS) entry which is preliminary data.</text>
</comment>
<dbReference type="GO" id="GO:0003697">
    <property type="term" value="F:single-stranded DNA binding"/>
    <property type="evidence" value="ECO:0007669"/>
    <property type="project" value="TreeGrafter"/>
</dbReference>
<feature type="region of interest" description="Disordered" evidence="9">
    <location>
        <begin position="74"/>
        <end position="131"/>
    </location>
</feature>
<dbReference type="Gene3D" id="1.10.10.1460">
    <property type="match status" value="1"/>
</dbReference>
<dbReference type="InterPro" id="IPR021110">
    <property type="entry name" value="DNA_rep_checkpnt_protein"/>
</dbReference>
<dbReference type="EMBL" id="CAVMBE010000011">
    <property type="protein sequence ID" value="CAK3905653.1"/>
    <property type="molecule type" value="Genomic_DNA"/>
</dbReference>
<name>A0AAI8YV33_9PEZI</name>
<accession>A0AAI8YV33</accession>
<protein>
    <recommendedName>
        <fullName evidence="3 8">DNA replication regulator SLD2</fullName>
    </recommendedName>
</protein>
<dbReference type="GO" id="GO:0031261">
    <property type="term" value="C:DNA replication preinitiation complex"/>
    <property type="evidence" value="ECO:0007669"/>
    <property type="project" value="TreeGrafter"/>
</dbReference>
<feature type="compositionally biased region" description="Basic and acidic residues" evidence="9">
    <location>
        <begin position="438"/>
        <end position="452"/>
    </location>
</feature>
<dbReference type="PANTHER" id="PTHR28124:SF1">
    <property type="entry name" value="DNA REPLICATION REGULATOR SLD2"/>
    <property type="match status" value="1"/>
</dbReference>
<sequence>MSVREDENTPATAALRAELKKWENAFRDARGRKPARADIKADANIGKEEGHWQRVRVLIDVQAAKYKLFDRLAGRKAAAPPPPPAPAATPKKSTRHSEPIENAKSKLSATPRKTPSKTKHNTLKSTVLSPVQEVEPTPAFIRNALGPTPQKDGQVLGIFDIDSGPTPSKVENTATAGLDTVVAGTPSKAAAEPIDQRFSRTPQSVSKRYYLDAFAGTPLKRKRETEDVGTTSSSKRKYATPSFLRRSFPLALIDEEDAESTAASRPPFRKRGLVRSLSSIIQGLKKQEEERMDDEWDVMNEIEEEETRPQKKKVPKLLVGDSQATEMPLGPDRAPESDDEDSSAGNENQTRKPWKKKGLKRQTRRVIMRPVFHKAKKADDLEEDEEEEEQAVPETQPQDAPTRQADDAEDSELDADELAAEHEALSKDKLTKKKKQSKKDLKKKDDKNDTAKTKTRKVNPEAHANFRKLKIKNKNSKANGRGRKFGRR</sequence>
<keyword evidence="5 8" id="KW-0539">Nucleus</keyword>
<evidence type="ECO:0000313" key="10">
    <source>
        <dbReference type="EMBL" id="CAK3905653.1"/>
    </source>
</evidence>
<reference evidence="10" key="1">
    <citation type="submission" date="2023-11" db="EMBL/GenBank/DDBJ databases">
        <authorList>
            <person name="Alioto T."/>
            <person name="Alioto T."/>
            <person name="Gomez Garrido J."/>
        </authorList>
    </citation>
    <scope>NUCLEOTIDE SEQUENCE</scope>
</reference>
<evidence type="ECO:0000256" key="3">
    <source>
        <dbReference type="ARBA" id="ARBA00018363"/>
    </source>
</evidence>
<evidence type="ECO:0000313" key="11">
    <source>
        <dbReference type="Proteomes" id="UP001296104"/>
    </source>
</evidence>
<feature type="region of interest" description="Disordered" evidence="9">
    <location>
        <begin position="280"/>
        <end position="488"/>
    </location>
</feature>
<evidence type="ECO:0000256" key="2">
    <source>
        <dbReference type="ARBA" id="ARBA00007276"/>
    </source>
</evidence>
<dbReference type="Proteomes" id="UP001296104">
    <property type="component" value="Unassembled WGS sequence"/>
</dbReference>
<evidence type="ECO:0000256" key="7">
    <source>
        <dbReference type="ARBA" id="ARBA00025253"/>
    </source>
</evidence>
<dbReference type="Pfam" id="PF11719">
    <property type="entry name" value="Drc1-Sld2"/>
    <property type="match status" value="1"/>
</dbReference>
<dbReference type="GO" id="GO:0006270">
    <property type="term" value="P:DNA replication initiation"/>
    <property type="evidence" value="ECO:0007669"/>
    <property type="project" value="UniProtKB-UniRule"/>
</dbReference>
<dbReference type="InterPro" id="IPR040203">
    <property type="entry name" value="Sld2"/>
</dbReference>
<comment type="similarity">
    <text evidence="2 8">Belongs to the SLD2 family.</text>
</comment>
<evidence type="ECO:0000256" key="5">
    <source>
        <dbReference type="ARBA" id="ARBA00023242"/>
    </source>
</evidence>
<keyword evidence="6 8" id="KW-0131">Cell cycle</keyword>
<dbReference type="AlphaFoldDB" id="A0AAI8YV33"/>
<organism evidence="10 11">
    <name type="scientific">Lecanosticta acicola</name>
    <dbReference type="NCBI Taxonomy" id="111012"/>
    <lineage>
        <taxon>Eukaryota</taxon>
        <taxon>Fungi</taxon>
        <taxon>Dikarya</taxon>
        <taxon>Ascomycota</taxon>
        <taxon>Pezizomycotina</taxon>
        <taxon>Dothideomycetes</taxon>
        <taxon>Dothideomycetidae</taxon>
        <taxon>Mycosphaerellales</taxon>
        <taxon>Mycosphaerellaceae</taxon>
        <taxon>Lecanosticta</taxon>
    </lineage>
</organism>
<keyword evidence="11" id="KW-1185">Reference proteome</keyword>
<proteinExistence type="inferred from homology"/>
<feature type="compositionally biased region" description="Basic residues" evidence="9">
    <location>
        <begin position="352"/>
        <end position="376"/>
    </location>
</feature>
<evidence type="ECO:0000256" key="4">
    <source>
        <dbReference type="ARBA" id="ARBA00022705"/>
    </source>
</evidence>
<feature type="compositionally biased region" description="Basic and acidic residues" evidence="9">
    <location>
        <begin position="95"/>
        <end position="104"/>
    </location>
</feature>
<evidence type="ECO:0000256" key="8">
    <source>
        <dbReference type="RuleBase" id="RU367067"/>
    </source>
</evidence>
<evidence type="ECO:0000256" key="1">
    <source>
        <dbReference type="ARBA" id="ARBA00004123"/>
    </source>
</evidence>
<feature type="compositionally biased region" description="Basic residues" evidence="9">
    <location>
        <begin position="465"/>
        <end position="488"/>
    </location>
</feature>
<feature type="compositionally biased region" description="Acidic residues" evidence="9">
    <location>
        <begin position="380"/>
        <end position="391"/>
    </location>
</feature>
<evidence type="ECO:0000256" key="6">
    <source>
        <dbReference type="ARBA" id="ARBA00023306"/>
    </source>
</evidence>
<dbReference type="PANTHER" id="PTHR28124">
    <property type="entry name" value="DNA REPLICATION REGULATOR SLD2"/>
    <property type="match status" value="1"/>
</dbReference>
<feature type="compositionally biased region" description="Acidic residues" evidence="9">
    <location>
        <begin position="407"/>
        <end position="418"/>
    </location>
</feature>